<dbReference type="EMBL" id="MAMP01000012">
    <property type="protein sequence ID" value="OES45633.1"/>
    <property type="molecule type" value="Genomic_DNA"/>
</dbReference>
<dbReference type="Proteomes" id="UP000095658">
    <property type="component" value="Unassembled WGS sequence"/>
</dbReference>
<protein>
    <submittedName>
        <fullName evidence="1">Uncharacterized protein</fullName>
    </submittedName>
</protein>
<dbReference type="RefSeq" id="WP_069937630.1">
    <property type="nucleotide sequence ID" value="NZ_MAMP01000012.1"/>
</dbReference>
<evidence type="ECO:0000313" key="1">
    <source>
        <dbReference type="EMBL" id="OES45633.1"/>
    </source>
</evidence>
<sequence>MLKNFFTNGEKIQKGAVRDNFEENKKNRDFWAARESFDTTIRSYNWRTDRYEFEVDEEKVREAIEDYLAIFIQMAGR</sequence>
<name>A0A1E7DRE4_9BACI</name>
<proteinExistence type="predicted"/>
<reference evidence="1 2" key="1">
    <citation type="submission" date="2016-06" db="EMBL/GenBank/DDBJ databases">
        <title>Domibacillus iocasae genome sequencing.</title>
        <authorList>
            <person name="Verma A."/>
            <person name="Pal Y."/>
            <person name="Ojha A.K."/>
            <person name="Krishnamurthi S."/>
        </authorList>
    </citation>
    <scope>NUCLEOTIDE SEQUENCE [LARGE SCALE GENOMIC DNA]</scope>
    <source>
        <strain evidence="1 2">DSM 29979</strain>
    </source>
</reference>
<dbReference type="STRING" id="1714016.BA724_02140"/>
<gene>
    <name evidence="1" type="ORF">BA724_02140</name>
</gene>
<accession>A0A1E7DRE4</accession>
<dbReference type="AlphaFoldDB" id="A0A1E7DRE4"/>
<organism evidence="1 2">
    <name type="scientific">Domibacillus iocasae</name>
    <dbReference type="NCBI Taxonomy" id="1714016"/>
    <lineage>
        <taxon>Bacteria</taxon>
        <taxon>Bacillati</taxon>
        <taxon>Bacillota</taxon>
        <taxon>Bacilli</taxon>
        <taxon>Bacillales</taxon>
        <taxon>Bacillaceae</taxon>
        <taxon>Domibacillus</taxon>
    </lineage>
</organism>
<comment type="caution">
    <text evidence="1">The sequence shown here is derived from an EMBL/GenBank/DDBJ whole genome shotgun (WGS) entry which is preliminary data.</text>
</comment>
<evidence type="ECO:0000313" key="2">
    <source>
        <dbReference type="Proteomes" id="UP000095658"/>
    </source>
</evidence>
<keyword evidence="2" id="KW-1185">Reference proteome</keyword>